<evidence type="ECO:0000313" key="1">
    <source>
        <dbReference type="EMBL" id="MCX8530913.1"/>
    </source>
</evidence>
<dbReference type="EMBL" id="JAOVZV010000001">
    <property type="protein sequence ID" value="MCX8530913.1"/>
    <property type="molecule type" value="Genomic_DNA"/>
</dbReference>
<protein>
    <submittedName>
        <fullName evidence="1">Uncharacterized protein</fullName>
    </submittedName>
</protein>
<dbReference type="RefSeq" id="WP_267279587.1">
    <property type="nucleotide sequence ID" value="NZ_JAOVZV010000001.1"/>
</dbReference>
<name>A0ABT3XYF8_9FLAO</name>
<comment type="caution">
    <text evidence="1">The sequence shown here is derived from an EMBL/GenBank/DDBJ whole genome shotgun (WGS) entry which is preliminary data.</text>
</comment>
<organism evidence="1 2">
    <name type="scientific">Chryseobacterium luquanense</name>
    <dbReference type="NCBI Taxonomy" id="2983766"/>
    <lineage>
        <taxon>Bacteria</taxon>
        <taxon>Pseudomonadati</taxon>
        <taxon>Bacteroidota</taxon>
        <taxon>Flavobacteriia</taxon>
        <taxon>Flavobacteriales</taxon>
        <taxon>Weeksellaceae</taxon>
        <taxon>Chryseobacterium group</taxon>
        <taxon>Chryseobacterium</taxon>
    </lineage>
</organism>
<gene>
    <name evidence="1" type="ORF">OEA66_00950</name>
</gene>
<evidence type="ECO:0000313" key="2">
    <source>
        <dbReference type="Proteomes" id="UP001070176"/>
    </source>
</evidence>
<accession>A0ABT3XYF8</accession>
<proteinExistence type="predicted"/>
<keyword evidence="2" id="KW-1185">Reference proteome</keyword>
<dbReference type="Proteomes" id="UP001070176">
    <property type="component" value="Unassembled WGS sequence"/>
</dbReference>
<sequence length="186" mass="22455">MDLLKVYHAKWQQNLYNISTNEYCDQWVHYFVIYRRKNHLKNENVTTQGFFTHIKYEDEIDLMILNQLNEKLRSIDNIKNFHSQVSDSLPLGLFYSEDFEKARMSRLALGYNFRNLQINNNDLNINYLKTRVMAVDYRNVRDNFINNLPYELNFSSFEDFSTLQREPFLTNSEAEKIIQEYFGEDD</sequence>
<reference evidence="1" key="1">
    <citation type="submission" date="2022-10" db="EMBL/GenBank/DDBJ databases">
        <title>Chryseobacterium sp. nov., a novel bacterial species.</title>
        <authorList>
            <person name="Cao Y."/>
        </authorList>
    </citation>
    <scope>NUCLEOTIDE SEQUENCE</scope>
    <source>
        <strain evidence="1">KC 927</strain>
    </source>
</reference>